<reference evidence="1" key="2">
    <citation type="journal article" date="2015" name="Fish Shellfish Immunol.">
        <title>Early steps in the European eel (Anguilla anguilla)-Vibrio vulnificus interaction in the gills: Role of the RtxA13 toxin.</title>
        <authorList>
            <person name="Callol A."/>
            <person name="Pajuelo D."/>
            <person name="Ebbesson L."/>
            <person name="Teles M."/>
            <person name="MacKenzie S."/>
            <person name="Amaro C."/>
        </authorList>
    </citation>
    <scope>NUCLEOTIDE SEQUENCE</scope>
</reference>
<organism evidence="1">
    <name type="scientific">Anguilla anguilla</name>
    <name type="common">European freshwater eel</name>
    <name type="synonym">Muraena anguilla</name>
    <dbReference type="NCBI Taxonomy" id="7936"/>
    <lineage>
        <taxon>Eukaryota</taxon>
        <taxon>Metazoa</taxon>
        <taxon>Chordata</taxon>
        <taxon>Craniata</taxon>
        <taxon>Vertebrata</taxon>
        <taxon>Euteleostomi</taxon>
        <taxon>Actinopterygii</taxon>
        <taxon>Neopterygii</taxon>
        <taxon>Teleostei</taxon>
        <taxon>Anguilliformes</taxon>
        <taxon>Anguillidae</taxon>
        <taxon>Anguilla</taxon>
    </lineage>
</organism>
<proteinExistence type="predicted"/>
<reference evidence="1" key="1">
    <citation type="submission" date="2014-11" db="EMBL/GenBank/DDBJ databases">
        <authorList>
            <person name="Amaro Gonzalez C."/>
        </authorList>
    </citation>
    <scope>NUCLEOTIDE SEQUENCE</scope>
</reference>
<evidence type="ECO:0000313" key="1">
    <source>
        <dbReference type="EMBL" id="JAH50847.1"/>
    </source>
</evidence>
<dbReference type="EMBL" id="GBXM01057730">
    <property type="protein sequence ID" value="JAH50847.1"/>
    <property type="molecule type" value="Transcribed_RNA"/>
</dbReference>
<protein>
    <submittedName>
        <fullName evidence="1">Uncharacterized protein</fullName>
    </submittedName>
</protein>
<accession>A0A0E9TBQ2</accession>
<sequence>MRSRKDNSQIFKKISSLTRQKVHRTSETSDASSARCLKIRTFRNVKLSRIKISGTLFGSTT</sequence>
<dbReference type="AlphaFoldDB" id="A0A0E9TBQ2"/>
<name>A0A0E9TBQ2_ANGAN</name>